<dbReference type="AlphaFoldDB" id="A0A0F9PE72"/>
<reference evidence="1" key="1">
    <citation type="journal article" date="2015" name="Nature">
        <title>Complex archaea that bridge the gap between prokaryotes and eukaryotes.</title>
        <authorList>
            <person name="Spang A."/>
            <person name="Saw J.H."/>
            <person name="Jorgensen S.L."/>
            <person name="Zaremba-Niedzwiedzka K."/>
            <person name="Martijn J."/>
            <person name="Lind A.E."/>
            <person name="van Eijk R."/>
            <person name="Schleper C."/>
            <person name="Guy L."/>
            <person name="Ettema T.J."/>
        </authorList>
    </citation>
    <scope>NUCLEOTIDE SEQUENCE</scope>
</reference>
<name>A0A0F9PE72_9ZZZZ</name>
<protein>
    <submittedName>
        <fullName evidence="1">Uncharacterized protein</fullName>
    </submittedName>
</protein>
<organism evidence="1">
    <name type="scientific">marine sediment metagenome</name>
    <dbReference type="NCBI Taxonomy" id="412755"/>
    <lineage>
        <taxon>unclassified sequences</taxon>
        <taxon>metagenomes</taxon>
        <taxon>ecological metagenomes</taxon>
    </lineage>
</organism>
<sequence length="45" mass="5942">MKTDSQEYRDLMKKWSDESFIEETQREYEEYLEREDNYKKRWIKW</sequence>
<gene>
    <name evidence="1" type="ORF">LCGC14_1149360</name>
</gene>
<proteinExistence type="predicted"/>
<accession>A0A0F9PE72</accession>
<comment type="caution">
    <text evidence="1">The sequence shown here is derived from an EMBL/GenBank/DDBJ whole genome shotgun (WGS) entry which is preliminary data.</text>
</comment>
<evidence type="ECO:0000313" key="1">
    <source>
        <dbReference type="EMBL" id="KKM99300.1"/>
    </source>
</evidence>
<dbReference type="EMBL" id="LAZR01005514">
    <property type="protein sequence ID" value="KKM99300.1"/>
    <property type="molecule type" value="Genomic_DNA"/>
</dbReference>